<dbReference type="InterPro" id="IPR000092">
    <property type="entry name" value="Polyprenyl_synt"/>
</dbReference>
<comment type="caution">
    <text evidence="7">The sequence shown here is derived from an EMBL/GenBank/DDBJ whole genome shotgun (WGS) entry which is preliminary data.</text>
</comment>
<dbReference type="PROSITE" id="PS00723">
    <property type="entry name" value="POLYPRENYL_SYNTHASE_1"/>
    <property type="match status" value="1"/>
</dbReference>
<dbReference type="SUPFAM" id="SSF48576">
    <property type="entry name" value="Terpenoid synthases"/>
    <property type="match status" value="1"/>
</dbReference>
<evidence type="ECO:0000256" key="3">
    <source>
        <dbReference type="ARBA" id="ARBA00022679"/>
    </source>
</evidence>
<dbReference type="SFLD" id="SFLDS00005">
    <property type="entry name" value="Isoprenoid_Synthase_Type_I"/>
    <property type="match status" value="1"/>
</dbReference>
<comment type="similarity">
    <text evidence="2 6">Belongs to the FPP/GGPP synthase family.</text>
</comment>
<reference evidence="7" key="1">
    <citation type="journal article" date="2020" name="ISME J.">
        <title>Gammaproteobacteria mediating utilization of methyl-, sulfur- and petroleum organic compounds in deep ocean hydrothermal plumes.</title>
        <authorList>
            <person name="Zhou Z."/>
            <person name="Liu Y."/>
            <person name="Pan J."/>
            <person name="Cron B.R."/>
            <person name="Toner B.M."/>
            <person name="Anantharaman K."/>
            <person name="Breier J.A."/>
            <person name="Dick G.J."/>
            <person name="Li M."/>
        </authorList>
    </citation>
    <scope>NUCLEOTIDE SEQUENCE</scope>
    <source>
        <strain evidence="7">SZUA-1435</strain>
    </source>
</reference>
<dbReference type="Proteomes" id="UP000605805">
    <property type="component" value="Unassembled WGS sequence"/>
</dbReference>
<keyword evidence="5" id="KW-0460">Magnesium</keyword>
<dbReference type="SFLD" id="SFLDG01017">
    <property type="entry name" value="Polyprenyl_Transferase_Like"/>
    <property type="match status" value="1"/>
</dbReference>
<evidence type="ECO:0000256" key="2">
    <source>
        <dbReference type="ARBA" id="ARBA00006706"/>
    </source>
</evidence>
<evidence type="ECO:0000256" key="4">
    <source>
        <dbReference type="ARBA" id="ARBA00022723"/>
    </source>
</evidence>
<organism evidence="7 8">
    <name type="scientific">Ignisphaera aggregans</name>
    <dbReference type="NCBI Taxonomy" id="334771"/>
    <lineage>
        <taxon>Archaea</taxon>
        <taxon>Thermoproteota</taxon>
        <taxon>Thermoprotei</taxon>
        <taxon>Desulfurococcales</taxon>
        <taxon>Desulfurococcaceae</taxon>
        <taxon>Ignisphaera</taxon>
    </lineage>
</organism>
<dbReference type="EMBL" id="DQTV01000007">
    <property type="protein sequence ID" value="HIP56507.1"/>
    <property type="molecule type" value="Genomic_DNA"/>
</dbReference>
<dbReference type="InterPro" id="IPR033749">
    <property type="entry name" value="Polyprenyl_synt_CS"/>
</dbReference>
<proteinExistence type="inferred from homology"/>
<dbReference type="PANTHER" id="PTHR12001:SF85">
    <property type="entry name" value="SHORT CHAIN ISOPRENYL DIPHOSPHATE SYNTHASE"/>
    <property type="match status" value="1"/>
</dbReference>
<evidence type="ECO:0000256" key="5">
    <source>
        <dbReference type="ARBA" id="ARBA00022842"/>
    </source>
</evidence>
<sequence>MELLEYAKSVAQKVDSFIVSTIDGKPRELYEAALHYIRAGGKRLRPLMTVLAARMAGGYEDVAIPAAAAIEVLHTFTLIHDDIIDRDEFRRGVPTVHRLWGIDTAIVAGDVLYAYAYRCLLRAVDFGVEHSRIVKAVEYLTEGAIRVAEGQMLDMLFSRREVVSVDEYIEMVERKTSALFIAAVSMGAILGGGDERLISKLREAMRLAGIAFQIKDDILGLVGDEKTLGKPVLSDLREGKRTILVIYALQRLNDERRDRLLRVLGNSQASIEELRKAAEIIMSTGAVEYADKLAREYAERARHIIESIECRDPDAKSMLLELIDYLVKRRF</sequence>
<evidence type="ECO:0000256" key="6">
    <source>
        <dbReference type="RuleBase" id="RU004466"/>
    </source>
</evidence>
<dbReference type="PANTHER" id="PTHR12001">
    <property type="entry name" value="GERANYLGERANYL PYROPHOSPHATE SYNTHASE"/>
    <property type="match status" value="1"/>
</dbReference>
<name>A0A832YYL2_9CREN</name>
<evidence type="ECO:0000313" key="8">
    <source>
        <dbReference type="Proteomes" id="UP000605805"/>
    </source>
</evidence>
<accession>A0A832YYL2</accession>
<dbReference type="Pfam" id="PF00348">
    <property type="entry name" value="polyprenyl_synt"/>
    <property type="match status" value="1"/>
</dbReference>
<dbReference type="Gene3D" id="1.10.600.10">
    <property type="entry name" value="Farnesyl Diphosphate Synthase"/>
    <property type="match status" value="1"/>
</dbReference>
<comment type="cofactor">
    <cofactor evidence="1">
        <name>Mg(2+)</name>
        <dbReference type="ChEBI" id="CHEBI:18420"/>
    </cofactor>
</comment>
<gene>
    <name evidence="7" type="ORF">EYH02_00320</name>
</gene>
<dbReference type="CDD" id="cd00685">
    <property type="entry name" value="Trans_IPPS_HT"/>
    <property type="match status" value="1"/>
</dbReference>
<dbReference type="InterPro" id="IPR008949">
    <property type="entry name" value="Isoprenoid_synthase_dom_sf"/>
</dbReference>
<keyword evidence="4" id="KW-0479">Metal-binding</keyword>
<dbReference type="GO" id="GO:0008299">
    <property type="term" value="P:isoprenoid biosynthetic process"/>
    <property type="evidence" value="ECO:0007669"/>
    <property type="project" value="InterPro"/>
</dbReference>
<keyword evidence="3 6" id="KW-0808">Transferase</keyword>
<protein>
    <submittedName>
        <fullName evidence="7">Polyprenyl synthetase family protein</fullName>
    </submittedName>
</protein>
<dbReference type="AlphaFoldDB" id="A0A832YYL2"/>
<dbReference type="GO" id="GO:0046872">
    <property type="term" value="F:metal ion binding"/>
    <property type="evidence" value="ECO:0007669"/>
    <property type="project" value="UniProtKB-KW"/>
</dbReference>
<dbReference type="GO" id="GO:0004659">
    <property type="term" value="F:prenyltransferase activity"/>
    <property type="evidence" value="ECO:0007669"/>
    <property type="project" value="InterPro"/>
</dbReference>
<evidence type="ECO:0000313" key="7">
    <source>
        <dbReference type="EMBL" id="HIP56507.1"/>
    </source>
</evidence>
<evidence type="ECO:0000256" key="1">
    <source>
        <dbReference type="ARBA" id="ARBA00001946"/>
    </source>
</evidence>